<feature type="transmembrane region" description="Helical" evidence="20">
    <location>
        <begin position="970"/>
        <end position="990"/>
    </location>
</feature>
<feature type="repeat" description="ANK" evidence="18">
    <location>
        <begin position="1343"/>
        <end position="1375"/>
    </location>
</feature>
<evidence type="ECO:0000256" key="8">
    <source>
        <dbReference type="ARBA" id="ARBA00022692"/>
    </source>
</evidence>
<feature type="transmembrane region" description="Helical" evidence="20">
    <location>
        <begin position="35"/>
        <end position="55"/>
    </location>
</feature>
<dbReference type="PROSITE" id="PS00211">
    <property type="entry name" value="ABC_TRANSPORTER_1"/>
    <property type="match status" value="2"/>
</dbReference>
<evidence type="ECO:0000256" key="11">
    <source>
        <dbReference type="ARBA" id="ARBA00022840"/>
    </source>
</evidence>
<dbReference type="Gene3D" id="1.20.1560.10">
    <property type="entry name" value="ABC transporter type 1, transmembrane domain"/>
    <property type="match status" value="2"/>
</dbReference>
<dbReference type="RefSeq" id="XP_027194365.1">
    <property type="nucleotide sequence ID" value="XM_027338564.1"/>
</dbReference>
<organism evidence="24 25">
    <name type="scientific">Dermatophagoides pteronyssinus</name>
    <name type="common">European house dust mite</name>
    <dbReference type="NCBI Taxonomy" id="6956"/>
    <lineage>
        <taxon>Eukaryota</taxon>
        <taxon>Metazoa</taxon>
        <taxon>Ecdysozoa</taxon>
        <taxon>Arthropoda</taxon>
        <taxon>Chelicerata</taxon>
        <taxon>Arachnida</taxon>
        <taxon>Acari</taxon>
        <taxon>Acariformes</taxon>
        <taxon>Sarcoptiformes</taxon>
        <taxon>Astigmata</taxon>
        <taxon>Psoroptidia</taxon>
        <taxon>Analgoidea</taxon>
        <taxon>Pyroglyphidae</taxon>
        <taxon>Dermatophagoidinae</taxon>
        <taxon>Dermatophagoides</taxon>
    </lineage>
</organism>
<keyword evidence="15" id="KW-1053">Target membrane</keyword>
<evidence type="ECO:0000259" key="21">
    <source>
        <dbReference type="PROSITE" id="PS50893"/>
    </source>
</evidence>
<dbReference type="Proteomes" id="UP000515146">
    <property type="component" value="Unplaced"/>
</dbReference>
<dbReference type="SUPFAM" id="SSF57625">
    <property type="entry name" value="Invertebrate chitin-binding proteins"/>
    <property type="match status" value="1"/>
</dbReference>
<dbReference type="InterPro" id="IPR003593">
    <property type="entry name" value="AAA+_ATPase"/>
</dbReference>
<feature type="compositionally biased region" description="Low complexity" evidence="19">
    <location>
        <begin position="1406"/>
        <end position="1415"/>
    </location>
</feature>
<feature type="compositionally biased region" description="Gly residues" evidence="19">
    <location>
        <begin position="1938"/>
        <end position="1951"/>
    </location>
</feature>
<accession>A0A6P6XLJ4</accession>
<dbReference type="InterPro" id="IPR003439">
    <property type="entry name" value="ABC_transporter-like_ATP-bd"/>
</dbReference>
<feature type="compositionally biased region" description="Low complexity" evidence="19">
    <location>
        <begin position="2099"/>
        <end position="2111"/>
    </location>
</feature>
<feature type="region of interest" description="Disordered" evidence="19">
    <location>
        <begin position="1846"/>
        <end position="1866"/>
    </location>
</feature>
<evidence type="ECO:0000256" key="17">
    <source>
        <dbReference type="ARBA" id="ARBA00047523"/>
    </source>
</evidence>
<dbReference type="InParanoid" id="A0A6P6XLJ4"/>
<dbReference type="GO" id="GO:0044218">
    <property type="term" value="C:other organism cell membrane"/>
    <property type="evidence" value="ECO:0007669"/>
    <property type="project" value="UniProtKB-KW"/>
</dbReference>
<keyword evidence="13" id="KW-0638">Presynaptic neurotoxin</keyword>
<evidence type="ECO:0000256" key="7">
    <source>
        <dbReference type="ARBA" id="ARBA00022554"/>
    </source>
</evidence>
<feature type="compositionally biased region" description="Polar residues" evidence="19">
    <location>
        <begin position="1848"/>
        <end position="1860"/>
    </location>
</feature>
<keyword evidence="18" id="KW-0040">ANK repeat</keyword>
<reference evidence="25" key="1">
    <citation type="submission" date="2025-08" db="UniProtKB">
        <authorList>
            <consortium name="RefSeq"/>
        </authorList>
    </citation>
    <scope>IDENTIFICATION</scope>
    <source>
        <strain evidence="25">Airmid</strain>
    </source>
</reference>
<dbReference type="KEGG" id="dpte:113789077"/>
<keyword evidence="9" id="KW-0677">Repeat</keyword>
<dbReference type="PROSITE" id="PS50297">
    <property type="entry name" value="ANK_REP_REGION"/>
    <property type="match status" value="4"/>
</dbReference>
<dbReference type="GO" id="GO:0000323">
    <property type="term" value="C:lytic vacuole"/>
    <property type="evidence" value="ECO:0007669"/>
    <property type="project" value="UniProtKB-ARBA"/>
</dbReference>
<dbReference type="PROSITE" id="PS50929">
    <property type="entry name" value="ABC_TM1F"/>
    <property type="match status" value="2"/>
</dbReference>
<dbReference type="PROSITE" id="PS50940">
    <property type="entry name" value="CHIT_BIND_II"/>
    <property type="match status" value="1"/>
</dbReference>
<feature type="transmembrane region" description="Helical" evidence="20">
    <location>
        <begin position="75"/>
        <end position="94"/>
    </location>
</feature>
<protein>
    <recommendedName>
        <fullName evidence="16">ABC-type glutathione-S-conjugate transporter</fullName>
        <ecNumber evidence="16">7.6.2.3</ecNumber>
    </recommendedName>
</protein>
<keyword evidence="12 20" id="KW-1133">Transmembrane helix</keyword>
<dbReference type="GO" id="GO:0016887">
    <property type="term" value="F:ATP hydrolysis activity"/>
    <property type="evidence" value="ECO:0007669"/>
    <property type="project" value="InterPro"/>
</dbReference>
<feature type="transmembrane region" description="Helical" evidence="20">
    <location>
        <begin position="252"/>
        <end position="274"/>
    </location>
</feature>
<dbReference type="SUPFAM" id="SSF90123">
    <property type="entry name" value="ABC transporter transmembrane region"/>
    <property type="match status" value="2"/>
</dbReference>
<evidence type="ECO:0000259" key="22">
    <source>
        <dbReference type="PROSITE" id="PS50929"/>
    </source>
</evidence>
<dbReference type="PROSITE" id="PS50893">
    <property type="entry name" value="ABC_TRANSPORTER_2"/>
    <property type="match status" value="2"/>
</dbReference>
<keyword evidence="10" id="KW-0547">Nucleotide-binding</keyword>
<dbReference type="Pfam" id="PF00005">
    <property type="entry name" value="ABC_tran"/>
    <property type="match status" value="2"/>
</dbReference>
<feature type="region of interest" description="Disordered" evidence="19">
    <location>
        <begin position="1996"/>
        <end position="2194"/>
    </location>
</feature>
<dbReference type="InterPro" id="IPR002557">
    <property type="entry name" value="Chitin-bd_dom"/>
</dbReference>
<comment type="catalytic activity">
    <reaction evidence="17">
        <text>leukotriene C4(in) + ATP + H2O = leukotriene C4(out) + ADP + phosphate + H(+)</text>
        <dbReference type="Rhea" id="RHEA:38963"/>
        <dbReference type="ChEBI" id="CHEBI:15377"/>
        <dbReference type="ChEBI" id="CHEBI:15378"/>
        <dbReference type="ChEBI" id="CHEBI:30616"/>
        <dbReference type="ChEBI" id="CHEBI:43474"/>
        <dbReference type="ChEBI" id="CHEBI:57973"/>
        <dbReference type="ChEBI" id="CHEBI:456216"/>
    </reaction>
    <physiologicalReaction direction="left-to-right" evidence="17">
        <dbReference type="Rhea" id="RHEA:38964"/>
    </physiologicalReaction>
</comment>
<feature type="region of interest" description="Disordered" evidence="19">
    <location>
        <begin position="1907"/>
        <end position="1957"/>
    </location>
</feature>
<dbReference type="Gene3D" id="3.40.50.300">
    <property type="entry name" value="P-loop containing nucleotide triphosphate hydrolases"/>
    <property type="match status" value="2"/>
</dbReference>
<dbReference type="GO" id="GO:0044231">
    <property type="term" value="C:host cell presynaptic membrane"/>
    <property type="evidence" value="ECO:0007669"/>
    <property type="project" value="UniProtKB-KW"/>
</dbReference>
<dbReference type="PANTHER" id="PTHR24223:SF443">
    <property type="entry name" value="MULTIDRUG-RESISTANCE LIKE PROTEIN 1, ISOFORM I"/>
    <property type="match status" value="1"/>
</dbReference>
<feature type="domain" description="Chitin-binding type-2" evidence="23">
    <location>
        <begin position="2258"/>
        <end position="2318"/>
    </location>
</feature>
<feature type="region of interest" description="Disordered" evidence="19">
    <location>
        <begin position="621"/>
        <end position="655"/>
    </location>
</feature>
<dbReference type="CDD" id="cd03244">
    <property type="entry name" value="ABCC_MRP_domain2"/>
    <property type="match status" value="1"/>
</dbReference>
<evidence type="ECO:0000256" key="3">
    <source>
        <dbReference type="ARBA" id="ARBA00009726"/>
    </source>
</evidence>
<dbReference type="OrthoDB" id="262778at2759"/>
<comment type="similarity">
    <text evidence="3">Belongs to the ABC transporter superfamily. ABCC family. Conjugate transporter (TC 3.A.1.208) subfamily.</text>
</comment>
<evidence type="ECO:0000256" key="18">
    <source>
        <dbReference type="PROSITE-ProRule" id="PRU00023"/>
    </source>
</evidence>
<dbReference type="GO" id="GO:0006887">
    <property type="term" value="P:exocytosis"/>
    <property type="evidence" value="ECO:0007669"/>
    <property type="project" value="UniProtKB-KW"/>
</dbReference>
<dbReference type="CDD" id="cd18603">
    <property type="entry name" value="ABC_6TM_MRP1_2_3_6_D2_like"/>
    <property type="match status" value="1"/>
</dbReference>
<dbReference type="CTD" id="36139"/>
<feature type="transmembrane region" description="Helical" evidence="20">
    <location>
        <begin position="947"/>
        <end position="963"/>
    </location>
</feature>
<sequence>MNKQLIEQNKNGYEQPLNDKFNTNINIGWIIFKSYWPLIMFSGLLKFLSSILTFVNPTILDYLISFISTNNEPLWHGFFYASLMFLSPALESIMSNQYEYWISIVVLRARISIISIIYKKSLRMSNLSRAQYSSGEVTNIMSVDSERITDFLVVANMLWSAPLQIAIAFYMLWQQVQVASMAGLSFMIILIPFNGFVMKKIRSYQIQVMRQKDKRTKLMNEILNGMKVLKLYAWENSFLTMITKLRNFECRLLYRVTLFSGFIVFAFTAAPFLVGLLTFATFVLMGNVLDPNKAFVSLSLFSIIRAPLGLLPMLLTNGVQSYVSMTRVNKYLNTDEQDERAVKKLPDEECSVRIRNGTFTWSPESPATLKNINLNVTRGKLIVIVGTVGSGKSSILSAILGDMDKLQGHINVDGRLAYVPQQAWIQNQTVRKNITFASSYDEQKYKKILRSCCLEADMKILEAGDRTEIGERGINLSGGQKQRISLARAVYSDADIYILDDPLSAVDANVGDKLFQNVIGNKGILCNKTRILATHRAMILPEVDEIIVMKNGEISERGTMNELMDSQGAFAEFINEFMDENFGGNEIELSLSVNESEMVKSFAEKVRPILERSKSRTDSTFVRSTSIVSTTSPKKTKPKHRKELSTSSSIDSQVSIRGHQGSMSIHLSKEIHQQKNQTEQKDKGKLIQEEIAQTGSVKFTVYGQYFRKIGLSVTIFIFIAAIVGNGFQMATYLWLTEWSNDALDPIRMFDESLRNFRLIIYASLGSFEILFTISSSLILSLACIRAAKLLHNDMLQRIMFAPMSFFDTTPTGRILNRFTKDIDVADNSLSFNIRMTLMQFLRTIVSFAMISLEAPIILIALIPILFLYYIVQRLYIASSRQLKRIESITRSPIYHHFTETVNGISSIRAYGVEKKFINECNNRLDKNCSSYYCSRVAARWLSIRLEFFGYIIVFLAALFAVLSRNVLSPGLAGLAISYSLNITQVIGMFVRTLTDVETNIISVERILEYSEIEQEKNYQQKFPKPNIGQWPKKGEIKFQSYSTRYRQGLNLVLRNIQFNINSREKIGVVGRTGAGKSSLTLALFRIIEPITGTILIDNIDITKIGLYDLRSRITIIPQDPVLFTGDLRTNLDPFQYYDDIQIWQALELAHLKQFVQTLDGGLLYKIIESGENISVGQRQLVCLARALLRKSKILILDEATAAVDMETDELIQKTIRKEFSDCTIVTIAHRLNTVIDYDRILVLDQGKIAEYDTPKNLLNNHDSLFYSMAKIAKLKNLEQSTSSTSSSSIISMIHHAAITNDLELMKKLLKKKFDDENVDDENGQQQQQQQQQLLRLIDCRDSESNTPLLLAALNGHREMVKFLLNIGASIDSKNFFNNNALHEAAWKGFSETLEILCNHLQKNQNTNNNLNNDDNNLNDDENNQLHSKNKQGHTALHLAAQKGHNQSTRVLLLAGCKPNVKNNFGDTPLHSASRYGHVGVVRILISAFANVNELNKNDDTALHIAAAMNRKKLVKILLENGCNPTIVNRQGETPMNIALRKCYFDIQELIASPPPLKLLYHSAATQSRRTISPATRKSQQSNKYESDSDSDYHDDDHDYDNDNPYGSYHYSSHSHNGHYPIKNRHRNHHSRQNIQQSPTATNEHNELTKPKLNTLPLDPLDKGEKYFIDLSEFNEIWQPQAAQVFEIEYPSINVVNDLQPIKYEPELNYQNDVDDDQNFIVVNNNDGGNTLINENNLNDNDNDNDGNNVIDNNEFDDNDYYNDNDDDDDDDDKMLNSTSRLKREVFRGQNYHYQRGYELSRLRYENRLRTDPNAAKPKAFFLREYHQGRDVPREILRLTQGGLISEHPLTTTTKQSNSGGHDSDMKTMSDYQQQLFATKAALKAAIQSGDKDFSILDYLNKMKAKIDSDRRQQNSGGGGGASGGGRPSGNNVLIPTTGGAGTGGGMSGGNHPGTINPDHIIEQIKDIDQKHGGIDGGNLGVRFDEQLKEDLNKILPYDPSKQFGERIRPFRPSYIGSTPGSDQDQGSGGSNAGQSGGGGGVSSSPGGGAGGGSGSPADDYLNKISRLYPHLFPGHTGQGIPGARPSGGGGSGSSGYGPGSSDDGSGRPSGDSDGGNTGSGNRPGGGGSGGGSGPGSSAGSGAPYADGGSGGGSYSPSGGGSGSPSGQYGGGGSGSASGLGIRPAPLPPSYISPIGNRTGTYPPVPTLGTPASAYPARFPGRLLSALTLYPGVRNSTFPGFPGYIRIDYPGYNTVPYTGFRCELQPYKIGYYADVAASCQVFHICQRDGRMDSFLCPNGTLFHQKVMTCDWWYLVNCPASPSYYYLNGRIGVLPPLPATVGRFD</sequence>
<keyword evidence="6" id="KW-1052">Target cell membrane</keyword>
<evidence type="ECO:0000256" key="16">
    <source>
        <dbReference type="ARBA" id="ARBA00024220"/>
    </source>
</evidence>
<feature type="transmembrane region" description="Helical" evidence="20">
    <location>
        <begin position="844"/>
        <end position="871"/>
    </location>
</feature>
<keyword evidence="14 20" id="KW-0472">Membrane</keyword>
<dbReference type="Pfam" id="PF00664">
    <property type="entry name" value="ABC_membrane"/>
    <property type="match status" value="2"/>
</dbReference>
<dbReference type="GO" id="GO:0015431">
    <property type="term" value="F:ABC-type glutathione S-conjugate transporter activity"/>
    <property type="evidence" value="ECO:0007669"/>
    <property type="project" value="UniProtKB-EC"/>
</dbReference>
<comment type="subcellular location">
    <subcellularLocation>
        <location evidence="2">Target cell membrane</location>
    </subcellularLocation>
    <subcellularLocation>
        <location evidence="1">Vacuole membrane</location>
        <topology evidence="1">Multi-pass membrane protein</topology>
    </subcellularLocation>
</comment>
<feature type="transmembrane region" description="Helical" evidence="20">
    <location>
        <begin position="294"/>
        <end position="315"/>
    </location>
</feature>
<dbReference type="SUPFAM" id="SSF52540">
    <property type="entry name" value="P-loop containing nucleoside triphosphate hydrolases"/>
    <property type="match status" value="2"/>
</dbReference>
<evidence type="ECO:0000256" key="2">
    <source>
        <dbReference type="ARBA" id="ARBA00004175"/>
    </source>
</evidence>
<dbReference type="SMART" id="SM00382">
    <property type="entry name" value="AAA"/>
    <property type="match status" value="2"/>
</dbReference>
<feature type="domain" description="ABC transporter" evidence="21">
    <location>
        <begin position="352"/>
        <end position="576"/>
    </location>
</feature>
<evidence type="ECO:0000256" key="10">
    <source>
        <dbReference type="ARBA" id="ARBA00022741"/>
    </source>
</evidence>
<feature type="domain" description="ABC transporter" evidence="21">
    <location>
        <begin position="1036"/>
        <end position="1270"/>
    </location>
</feature>
<dbReference type="Gene3D" id="1.25.40.20">
    <property type="entry name" value="Ankyrin repeat-containing domain"/>
    <property type="match status" value="3"/>
</dbReference>
<dbReference type="InterPro" id="IPR036508">
    <property type="entry name" value="Chitin-bd_dom_sf"/>
</dbReference>
<feature type="transmembrane region" description="Helical" evidence="20">
    <location>
        <begin position="709"/>
        <end position="735"/>
    </location>
</feature>
<feature type="compositionally biased region" description="Low complexity" evidence="19">
    <location>
        <begin position="624"/>
        <end position="633"/>
    </location>
</feature>
<feature type="compositionally biased region" description="Gly residues" evidence="19">
    <location>
        <begin position="2147"/>
        <end position="2177"/>
    </location>
</feature>
<dbReference type="PANTHER" id="PTHR24223">
    <property type="entry name" value="ATP-BINDING CASSETTE SUB-FAMILY C"/>
    <property type="match status" value="1"/>
</dbReference>
<evidence type="ECO:0000256" key="14">
    <source>
        <dbReference type="ARBA" id="ARBA00023136"/>
    </source>
</evidence>
<evidence type="ECO:0000256" key="20">
    <source>
        <dbReference type="SAM" id="Phobius"/>
    </source>
</evidence>
<evidence type="ECO:0000259" key="23">
    <source>
        <dbReference type="PROSITE" id="PS50940"/>
    </source>
</evidence>
<feature type="compositionally biased region" description="Polar residues" evidence="19">
    <location>
        <begin position="1565"/>
        <end position="1583"/>
    </location>
</feature>
<evidence type="ECO:0000256" key="6">
    <source>
        <dbReference type="ARBA" id="ARBA00022537"/>
    </source>
</evidence>
<dbReference type="Pfam" id="PF01607">
    <property type="entry name" value="CBM_14"/>
    <property type="match status" value="1"/>
</dbReference>
<feature type="domain" description="ABC transmembrane type-1" evidence="22">
    <location>
        <begin position="715"/>
        <end position="998"/>
    </location>
</feature>
<feature type="compositionally biased region" description="Low complexity" evidence="19">
    <location>
        <begin position="2016"/>
        <end position="2025"/>
    </location>
</feature>
<keyword evidence="13" id="KW-0528">Neurotoxin</keyword>
<dbReference type="GO" id="GO:0005576">
    <property type="term" value="C:extracellular region"/>
    <property type="evidence" value="ECO:0007669"/>
    <property type="project" value="InterPro"/>
</dbReference>
<feature type="repeat" description="ANK" evidence="18">
    <location>
        <begin position="1464"/>
        <end position="1496"/>
    </location>
</feature>
<feature type="compositionally biased region" description="Acidic residues" evidence="19">
    <location>
        <begin position="1753"/>
        <end position="1772"/>
    </location>
</feature>
<evidence type="ECO:0000256" key="15">
    <source>
        <dbReference type="ARBA" id="ARBA00023298"/>
    </source>
</evidence>
<proteinExistence type="inferred from homology"/>
<feature type="compositionally biased region" description="Basic and acidic residues" evidence="19">
    <location>
        <begin position="1584"/>
        <end position="1596"/>
    </location>
</feature>
<feature type="compositionally biased region" description="Low complexity" evidence="19">
    <location>
        <begin position="1602"/>
        <end position="1620"/>
    </location>
</feature>
<feature type="compositionally biased region" description="Gly residues" evidence="19">
    <location>
        <begin position="2026"/>
        <end position="2054"/>
    </location>
</feature>
<evidence type="ECO:0000256" key="4">
    <source>
        <dbReference type="ARBA" id="ARBA00022448"/>
    </source>
</evidence>
<dbReference type="InterPro" id="IPR036640">
    <property type="entry name" value="ABC1_TM_sf"/>
</dbReference>
<dbReference type="FunFam" id="3.40.50.300:FF:000074">
    <property type="entry name" value="Multidrug resistance-associated protein 5 isoform 1"/>
    <property type="match status" value="1"/>
</dbReference>
<dbReference type="FunFam" id="1.20.1560.10:FF:000001">
    <property type="entry name" value="ATP-binding cassette subfamily C member 1"/>
    <property type="match status" value="1"/>
</dbReference>
<evidence type="ECO:0000313" key="25">
    <source>
        <dbReference type="RefSeq" id="XP_027194365.1"/>
    </source>
</evidence>
<feature type="region of interest" description="Disordered" evidence="19">
    <location>
        <begin position="1734"/>
        <end position="1775"/>
    </location>
</feature>
<dbReference type="InterPro" id="IPR017871">
    <property type="entry name" value="ABC_transporter-like_CS"/>
</dbReference>
<keyword evidence="24" id="KW-1185">Reference proteome</keyword>
<feature type="repeat" description="ANK" evidence="18">
    <location>
        <begin position="1431"/>
        <end position="1463"/>
    </location>
</feature>
<name>A0A6P6XLJ4_DERPT</name>
<evidence type="ECO:0000256" key="1">
    <source>
        <dbReference type="ARBA" id="ARBA00004128"/>
    </source>
</evidence>
<feature type="transmembrane region" description="Helical" evidence="20">
    <location>
        <begin position="151"/>
        <end position="172"/>
    </location>
</feature>
<keyword evidence="5" id="KW-0268">Exocytosis</keyword>
<keyword evidence="7" id="KW-0926">Vacuole</keyword>
<feature type="domain" description="ABC transmembrane type-1" evidence="22">
    <location>
        <begin position="41"/>
        <end position="320"/>
    </location>
</feature>
<dbReference type="InterPro" id="IPR011527">
    <property type="entry name" value="ABC1_TM_dom"/>
</dbReference>
<dbReference type="CDD" id="cd03250">
    <property type="entry name" value="ABCC_MRP_domain1"/>
    <property type="match status" value="1"/>
</dbReference>
<dbReference type="SMART" id="SM00494">
    <property type="entry name" value="ChtBD2"/>
    <property type="match status" value="1"/>
</dbReference>
<dbReference type="InterPro" id="IPR002110">
    <property type="entry name" value="Ankyrin_rpt"/>
</dbReference>
<evidence type="ECO:0000313" key="24">
    <source>
        <dbReference type="Proteomes" id="UP000515146"/>
    </source>
</evidence>
<dbReference type="SUPFAM" id="SSF48403">
    <property type="entry name" value="Ankyrin repeat"/>
    <property type="match status" value="1"/>
</dbReference>
<dbReference type="InterPro" id="IPR027417">
    <property type="entry name" value="P-loop_NTPase"/>
</dbReference>
<dbReference type="GO" id="GO:0005774">
    <property type="term" value="C:vacuolar membrane"/>
    <property type="evidence" value="ECO:0007669"/>
    <property type="project" value="UniProtKB-SubCell"/>
</dbReference>
<dbReference type="FunFam" id="3.40.50.300:FF:000997">
    <property type="entry name" value="Multidrug resistance-associated protein 1"/>
    <property type="match status" value="1"/>
</dbReference>
<dbReference type="InterPro" id="IPR050173">
    <property type="entry name" value="ABC_transporter_C-like"/>
</dbReference>
<feature type="compositionally biased region" description="Basic residues" evidence="19">
    <location>
        <begin position="1621"/>
        <end position="1631"/>
    </location>
</feature>
<feature type="compositionally biased region" description="Gly residues" evidence="19">
    <location>
        <begin position="1915"/>
        <end position="1927"/>
    </location>
</feature>
<evidence type="ECO:0000256" key="5">
    <source>
        <dbReference type="ARBA" id="ARBA00022483"/>
    </source>
</evidence>
<gene>
    <name evidence="25" type="primary">LOC113789077</name>
</gene>
<dbReference type="EC" id="7.6.2.3" evidence="16"/>
<keyword evidence="4" id="KW-0813">Transport</keyword>
<feature type="compositionally biased region" description="Polar residues" evidence="19">
    <location>
        <begin position="1632"/>
        <end position="1642"/>
    </location>
</feature>
<evidence type="ECO:0000256" key="9">
    <source>
        <dbReference type="ARBA" id="ARBA00022737"/>
    </source>
</evidence>
<dbReference type="GO" id="GO:0005524">
    <property type="term" value="F:ATP binding"/>
    <property type="evidence" value="ECO:0007669"/>
    <property type="project" value="UniProtKB-KW"/>
</dbReference>
<evidence type="ECO:0000256" key="12">
    <source>
        <dbReference type="ARBA" id="ARBA00022989"/>
    </source>
</evidence>
<dbReference type="Gene3D" id="2.170.140.10">
    <property type="entry name" value="Chitin binding domain"/>
    <property type="match status" value="1"/>
</dbReference>
<dbReference type="Pfam" id="PF12796">
    <property type="entry name" value="Ank_2"/>
    <property type="match status" value="2"/>
</dbReference>
<dbReference type="InterPro" id="IPR036770">
    <property type="entry name" value="Ankyrin_rpt-contain_sf"/>
</dbReference>
<feature type="compositionally biased region" description="Gly residues" evidence="19">
    <location>
        <begin position="2076"/>
        <end position="2098"/>
    </location>
</feature>
<feature type="region of interest" description="Disordered" evidence="19">
    <location>
        <begin position="1565"/>
        <end position="1656"/>
    </location>
</feature>
<dbReference type="FunFam" id="1.20.1560.10:FF:000020">
    <property type="entry name" value="ABC metal ion transporter"/>
    <property type="match status" value="1"/>
</dbReference>
<evidence type="ECO:0000256" key="19">
    <source>
        <dbReference type="SAM" id="MobiDB-lite"/>
    </source>
</evidence>
<feature type="transmembrane region" description="Helical" evidence="20">
    <location>
        <begin position="178"/>
        <end position="197"/>
    </location>
</feature>
<feature type="transmembrane region" description="Helical" evidence="20">
    <location>
        <begin position="758"/>
        <end position="784"/>
    </location>
</feature>
<dbReference type="GO" id="GO:0008061">
    <property type="term" value="F:chitin binding"/>
    <property type="evidence" value="ECO:0007669"/>
    <property type="project" value="InterPro"/>
</dbReference>
<feature type="repeat" description="ANK" evidence="18">
    <location>
        <begin position="1497"/>
        <end position="1529"/>
    </location>
</feature>
<dbReference type="Pfam" id="PF13637">
    <property type="entry name" value="Ank_4"/>
    <property type="match status" value="1"/>
</dbReference>
<dbReference type="PROSITE" id="PS50088">
    <property type="entry name" value="ANK_REPEAT"/>
    <property type="match status" value="4"/>
</dbReference>
<evidence type="ECO:0000256" key="13">
    <source>
        <dbReference type="ARBA" id="ARBA00023028"/>
    </source>
</evidence>
<keyword evidence="13" id="KW-0800">Toxin</keyword>
<keyword evidence="11" id="KW-0067">ATP-binding</keyword>
<feature type="compositionally biased region" description="Low complexity" evidence="19">
    <location>
        <begin position="645"/>
        <end position="655"/>
    </location>
</feature>
<feature type="compositionally biased region" description="Gly residues" evidence="19">
    <location>
        <begin position="2112"/>
        <end position="2138"/>
    </location>
</feature>
<keyword evidence="8 20" id="KW-0812">Transmembrane</keyword>
<feature type="compositionally biased region" description="Low complexity" evidence="19">
    <location>
        <begin position="1734"/>
        <end position="1752"/>
    </location>
</feature>
<dbReference type="SMART" id="SM00248">
    <property type="entry name" value="ANK"/>
    <property type="match status" value="6"/>
</dbReference>
<dbReference type="CDD" id="cd18595">
    <property type="entry name" value="ABC_6TM_MRP1_2_3_6_D1_like"/>
    <property type="match status" value="1"/>
</dbReference>
<feature type="region of interest" description="Disordered" evidence="19">
    <location>
        <begin position="1406"/>
        <end position="1431"/>
    </location>
</feature>